<sequence>MSVLLECYSVIVKNSKIISDFPGGMNGFKESMPSGHYCTDGEIIRVGFMQPDDTEKYIQFLESLGLVILKDDKAVDICVIDAWMGPWMDCEWLVADEFLPEDYPNKFVLYARLVDSKLKSVEKLEDIAVPEVWTIENNEFTDKDYEPSMPEDHEHIGREGNLDVYFDKKRGKKVYLGRGKL</sequence>
<name>A0A382EAE2_9ZZZZ</name>
<organism evidence="1">
    <name type="scientific">marine metagenome</name>
    <dbReference type="NCBI Taxonomy" id="408172"/>
    <lineage>
        <taxon>unclassified sequences</taxon>
        <taxon>metagenomes</taxon>
        <taxon>ecological metagenomes</taxon>
    </lineage>
</organism>
<proteinExistence type="predicted"/>
<dbReference type="AlphaFoldDB" id="A0A382EAE2"/>
<gene>
    <name evidence="1" type="ORF">METZ01_LOCUS200522</name>
</gene>
<accession>A0A382EAE2</accession>
<reference evidence="1" key="1">
    <citation type="submission" date="2018-05" db="EMBL/GenBank/DDBJ databases">
        <authorList>
            <person name="Lanie J.A."/>
            <person name="Ng W.-L."/>
            <person name="Kazmierczak K.M."/>
            <person name="Andrzejewski T.M."/>
            <person name="Davidsen T.M."/>
            <person name="Wayne K.J."/>
            <person name="Tettelin H."/>
            <person name="Glass J.I."/>
            <person name="Rusch D."/>
            <person name="Podicherti R."/>
            <person name="Tsui H.-C.T."/>
            <person name="Winkler M.E."/>
        </authorList>
    </citation>
    <scope>NUCLEOTIDE SEQUENCE</scope>
</reference>
<dbReference type="EMBL" id="UINC01043518">
    <property type="protein sequence ID" value="SVB47668.1"/>
    <property type="molecule type" value="Genomic_DNA"/>
</dbReference>
<evidence type="ECO:0000313" key="1">
    <source>
        <dbReference type="EMBL" id="SVB47668.1"/>
    </source>
</evidence>
<protein>
    <submittedName>
        <fullName evidence="1">Uncharacterized protein</fullName>
    </submittedName>
</protein>